<dbReference type="PANTHER" id="PTHR42724">
    <property type="entry name" value="TETRAACYLDISACCHARIDE 4'-KINASE"/>
    <property type="match status" value="1"/>
</dbReference>
<sequence length="372" mass="40170">MSARRPWAKPLVPVYAAVLAAKDALRRMGVPPTRKLSWPVVSVGSLSAGGAGKTPVVIALATILRDAGWKVDVLSRGYGREGRGVERVVASPGKQVPRYARNDNQNSKSNDKSNGTSKGDRTSDGGGKDFSAAKFGDEPVLIARRTDVPVWVGADRFLAGEQAEKDAAEGTRGLHLLDDGFQHRQLARAFDVVLVTAEDLNDKLLPEGNLRESFAALQRADAVVVRAEEMEGISKQVWPLVREGAQIWTVQRKLRFPAPLFVFGAGLRPVAFCAIARPEGFASMLTEAGCGIVETVAFRDHHAYTMADIDRVIEVAKGMKATGFVSTEKDAVKLTAAMRERLEAFGLLMIVALEAEFVDGQAVLRAIEAHLS</sequence>
<reference evidence="15 16" key="1">
    <citation type="submission" date="2011-11" db="EMBL/GenBank/DDBJ databases">
        <title>Complete sequence of Granulicella mallensis MP5ACTX8.</title>
        <authorList>
            <consortium name="US DOE Joint Genome Institute"/>
            <person name="Lucas S."/>
            <person name="Copeland A."/>
            <person name="Lapidus A."/>
            <person name="Cheng J.-F."/>
            <person name="Goodwin L."/>
            <person name="Pitluck S."/>
            <person name="Peters L."/>
            <person name="Lu M."/>
            <person name="Detter J.C."/>
            <person name="Han C."/>
            <person name="Tapia R."/>
            <person name="Land M."/>
            <person name="Hauser L."/>
            <person name="Kyrpides N."/>
            <person name="Ivanova N."/>
            <person name="Mikhailova N."/>
            <person name="Pagani I."/>
            <person name="Rawat S."/>
            <person name="Mannisto M."/>
            <person name="Haggblom M."/>
            <person name="Woyke T."/>
        </authorList>
    </citation>
    <scope>NUCLEOTIDE SEQUENCE [LARGE SCALE GENOMIC DNA]</scope>
    <source>
        <strain evidence="16">ATCC BAA-1857 / DSM 23137 / MP5ACTX8</strain>
    </source>
</reference>
<feature type="compositionally biased region" description="Basic and acidic residues" evidence="14">
    <location>
        <begin position="118"/>
        <end position="127"/>
    </location>
</feature>
<evidence type="ECO:0000256" key="6">
    <source>
        <dbReference type="ARBA" id="ARBA00022556"/>
    </source>
</evidence>
<keyword evidence="9 13" id="KW-0418">Kinase</keyword>
<dbReference type="SUPFAM" id="SSF52540">
    <property type="entry name" value="P-loop containing nucleoside triphosphate hydrolases"/>
    <property type="match status" value="1"/>
</dbReference>
<organism evidence="15 16">
    <name type="scientific">Granulicella mallensis (strain ATCC BAA-1857 / DSM 23137 / MP5ACTX8)</name>
    <dbReference type="NCBI Taxonomy" id="682795"/>
    <lineage>
        <taxon>Bacteria</taxon>
        <taxon>Pseudomonadati</taxon>
        <taxon>Acidobacteriota</taxon>
        <taxon>Terriglobia</taxon>
        <taxon>Terriglobales</taxon>
        <taxon>Acidobacteriaceae</taxon>
        <taxon>Granulicella</taxon>
    </lineage>
</organism>
<comment type="function">
    <text evidence="1 13">Transfers the gamma-phosphate of ATP to the 4'-position of a tetraacyldisaccharide 1-phosphate intermediate (termed DS-1-P) to form tetraacyldisaccharide 1,4'-bis-phosphate (lipid IVA).</text>
</comment>
<dbReference type="RefSeq" id="WP_014263750.1">
    <property type="nucleotide sequence ID" value="NC_016631.1"/>
</dbReference>
<dbReference type="EMBL" id="CP003130">
    <property type="protein sequence ID" value="AEU34866.1"/>
    <property type="molecule type" value="Genomic_DNA"/>
</dbReference>
<accession>G8NPE6</accession>
<feature type="binding site" evidence="13">
    <location>
        <begin position="47"/>
        <end position="54"/>
    </location>
    <ligand>
        <name>ATP</name>
        <dbReference type="ChEBI" id="CHEBI:30616"/>
    </ligand>
</feature>
<evidence type="ECO:0000313" key="16">
    <source>
        <dbReference type="Proteomes" id="UP000007113"/>
    </source>
</evidence>
<keyword evidence="8 13" id="KW-0547">Nucleotide-binding</keyword>
<evidence type="ECO:0000256" key="13">
    <source>
        <dbReference type="HAMAP-Rule" id="MF_00409"/>
    </source>
</evidence>
<evidence type="ECO:0000256" key="4">
    <source>
        <dbReference type="ARBA" id="ARBA00016436"/>
    </source>
</evidence>
<evidence type="ECO:0000256" key="5">
    <source>
        <dbReference type="ARBA" id="ARBA00022516"/>
    </source>
</evidence>
<evidence type="ECO:0000256" key="12">
    <source>
        <dbReference type="ARBA" id="ARBA00029757"/>
    </source>
</evidence>
<proteinExistence type="inferred from homology"/>
<feature type="compositionally biased region" description="Low complexity" evidence="14">
    <location>
        <begin position="102"/>
        <end position="114"/>
    </location>
</feature>
<evidence type="ECO:0000256" key="10">
    <source>
        <dbReference type="ARBA" id="ARBA00022840"/>
    </source>
</evidence>
<keyword evidence="7 13" id="KW-0808">Transferase</keyword>
<dbReference type="OrthoDB" id="9789797at2"/>
<dbReference type="HOGENOM" id="CLU_038816_6_0_0"/>
<dbReference type="EC" id="2.7.1.130" evidence="3 13"/>
<dbReference type="InterPro" id="IPR003758">
    <property type="entry name" value="LpxK"/>
</dbReference>
<dbReference type="NCBIfam" id="TIGR00682">
    <property type="entry name" value="lpxK"/>
    <property type="match status" value="1"/>
</dbReference>
<evidence type="ECO:0000256" key="8">
    <source>
        <dbReference type="ARBA" id="ARBA00022741"/>
    </source>
</evidence>
<gene>
    <name evidence="13" type="primary">lpxK</name>
    <name evidence="15" type="ordered locus">AciX8_0515</name>
</gene>
<dbReference type="KEGG" id="gma:AciX8_0515"/>
<evidence type="ECO:0000256" key="9">
    <source>
        <dbReference type="ARBA" id="ARBA00022777"/>
    </source>
</evidence>
<dbReference type="UniPathway" id="UPA00359">
    <property type="reaction ID" value="UER00482"/>
</dbReference>
<dbReference type="GO" id="GO:0005524">
    <property type="term" value="F:ATP binding"/>
    <property type="evidence" value="ECO:0007669"/>
    <property type="project" value="UniProtKB-UniRule"/>
</dbReference>
<comment type="similarity">
    <text evidence="13">Belongs to the LpxK family.</text>
</comment>
<dbReference type="InterPro" id="IPR027417">
    <property type="entry name" value="P-loop_NTPase"/>
</dbReference>
<evidence type="ECO:0000256" key="11">
    <source>
        <dbReference type="ARBA" id="ARBA00023098"/>
    </source>
</evidence>
<protein>
    <recommendedName>
        <fullName evidence="4 13">Tetraacyldisaccharide 4'-kinase</fullName>
        <ecNumber evidence="3 13">2.7.1.130</ecNumber>
    </recommendedName>
    <alternativeName>
        <fullName evidence="12 13">Lipid A 4'-kinase</fullName>
    </alternativeName>
</protein>
<comment type="pathway">
    <text evidence="2 13">Glycolipid biosynthesis; lipid IV(A) biosynthesis; lipid IV(A) from (3R)-3-hydroxytetradecanoyl-[acyl-carrier-protein] and UDP-N-acetyl-alpha-D-glucosamine: step 6/6.</text>
</comment>
<comment type="catalytic activity">
    <reaction evidence="13">
        <text>a lipid A disaccharide + ATP = a lipid IVA + ADP + H(+)</text>
        <dbReference type="Rhea" id="RHEA:67840"/>
        <dbReference type="ChEBI" id="CHEBI:15378"/>
        <dbReference type="ChEBI" id="CHEBI:30616"/>
        <dbReference type="ChEBI" id="CHEBI:176343"/>
        <dbReference type="ChEBI" id="CHEBI:176425"/>
        <dbReference type="ChEBI" id="CHEBI:456216"/>
        <dbReference type="EC" id="2.7.1.130"/>
    </reaction>
</comment>
<dbReference type="Proteomes" id="UP000007113">
    <property type="component" value="Chromosome"/>
</dbReference>
<evidence type="ECO:0000256" key="14">
    <source>
        <dbReference type="SAM" id="MobiDB-lite"/>
    </source>
</evidence>
<dbReference type="STRING" id="682795.AciX8_0515"/>
<evidence type="ECO:0000256" key="2">
    <source>
        <dbReference type="ARBA" id="ARBA00004870"/>
    </source>
</evidence>
<dbReference type="eggNOG" id="COG1663">
    <property type="taxonomic scope" value="Bacteria"/>
</dbReference>
<evidence type="ECO:0000256" key="3">
    <source>
        <dbReference type="ARBA" id="ARBA00012071"/>
    </source>
</evidence>
<keyword evidence="11 13" id="KW-0443">Lipid metabolism</keyword>
<evidence type="ECO:0000256" key="1">
    <source>
        <dbReference type="ARBA" id="ARBA00002274"/>
    </source>
</evidence>
<dbReference type="GO" id="GO:0005886">
    <property type="term" value="C:plasma membrane"/>
    <property type="evidence" value="ECO:0007669"/>
    <property type="project" value="TreeGrafter"/>
</dbReference>
<evidence type="ECO:0000256" key="7">
    <source>
        <dbReference type="ARBA" id="ARBA00022679"/>
    </source>
</evidence>
<keyword evidence="6 13" id="KW-0441">Lipid A biosynthesis</keyword>
<dbReference type="GO" id="GO:0009029">
    <property type="term" value="F:lipid-A 4'-kinase activity"/>
    <property type="evidence" value="ECO:0007669"/>
    <property type="project" value="UniProtKB-UniRule"/>
</dbReference>
<dbReference type="AlphaFoldDB" id="G8NPE6"/>
<dbReference type="Pfam" id="PF02606">
    <property type="entry name" value="LpxK"/>
    <property type="match status" value="2"/>
</dbReference>
<feature type="region of interest" description="Disordered" evidence="14">
    <location>
        <begin position="85"/>
        <end position="131"/>
    </location>
</feature>
<dbReference type="HAMAP" id="MF_00409">
    <property type="entry name" value="LpxK"/>
    <property type="match status" value="1"/>
</dbReference>
<evidence type="ECO:0000313" key="15">
    <source>
        <dbReference type="EMBL" id="AEU34866.1"/>
    </source>
</evidence>
<keyword evidence="10 13" id="KW-0067">ATP-binding</keyword>
<keyword evidence="5 13" id="KW-0444">Lipid biosynthesis</keyword>
<keyword evidence="16" id="KW-1185">Reference proteome</keyword>
<name>G8NPE6_GRAMM</name>
<dbReference type="GO" id="GO:0009245">
    <property type="term" value="P:lipid A biosynthetic process"/>
    <property type="evidence" value="ECO:0007669"/>
    <property type="project" value="UniProtKB-UniRule"/>
</dbReference>
<dbReference type="PANTHER" id="PTHR42724:SF1">
    <property type="entry name" value="TETRAACYLDISACCHARIDE 4'-KINASE, MITOCHONDRIAL-RELATED"/>
    <property type="match status" value="1"/>
</dbReference>
<dbReference type="GO" id="GO:0009244">
    <property type="term" value="P:lipopolysaccharide core region biosynthetic process"/>
    <property type="evidence" value="ECO:0007669"/>
    <property type="project" value="TreeGrafter"/>
</dbReference>